<evidence type="ECO:0000313" key="8">
    <source>
        <dbReference type="Proteomes" id="UP000006643"/>
    </source>
</evidence>
<sequence length="320" mass="35242">MTGELDFAPTWNDDLQGLKETLTRFSVPFEVLNGAQVNERFPGFSLPANSHAVYNPLGGVLNSKLAMATMQKVATRLGTEFREHSPVKSVEGEHQAGGAPLAIITLANGVVMRGRQCIVTAGPWTKKLLKLSGSDNVRLQPIATFGAYWRCEQEIYKPDKFPVFIKYGYPEVYVLPMMNAYEGVKICRHDGPDVNPDERQGVNQPKNEEKWLQTFVAENFSSVDSNTPNQVNHCMYTMTPDSNFILDFLRVPASAGDPTATKRIIVGAGFSGHGAKMTPVIGQILTDLAIKGGSNHPTEVFRITRVAAPQEHYSFPRSSL</sequence>
<dbReference type="OrthoDB" id="424974at2759"/>
<evidence type="ECO:0000256" key="3">
    <source>
        <dbReference type="ARBA" id="ARBA00022630"/>
    </source>
</evidence>
<name>D0NZ80_PHYIT</name>
<dbReference type="Pfam" id="PF01266">
    <property type="entry name" value="DAO"/>
    <property type="match status" value="1"/>
</dbReference>
<dbReference type="InterPro" id="IPR036188">
    <property type="entry name" value="FAD/NAD-bd_sf"/>
</dbReference>
<reference evidence="8" key="1">
    <citation type="journal article" date="2009" name="Nature">
        <title>Genome sequence and analysis of the Irish potato famine pathogen Phytophthora infestans.</title>
        <authorList>
            <consortium name="The Broad Institute Genome Sequencing Platform"/>
            <person name="Haas B.J."/>
            <person name="Kamoun S."/>
            <person name="Zody M.C."/>
            <person name="Jiang R.H."/>
            <person name="Handsaker R.E."/>
            <person name="Cano L.M."/>
            <person name="Grabherr M."/>
            <person name="Kodira C.D."/>
            <person name="Raffaele S."/>
            <person name="Torto-Alalibo T."/>
            <person name="Bozkurt T.O."/>
            <person name="Ah-Fong A.M."/>
            <person name="Alvarado L."/>
            <person name="Anderson V.L."/>
            <person name="Armstrong M.R."/>
            <person name="Avrova A."/>
            <person name="Baxter L."/>
            <person name="Beynon J."/>
            <person name="Boevink P.C."/>
            <person name="Bollmann S.R."/>
            <person name="Bos J.I."/>
            <person name="Bulone V."/>
            <person name="Cai G."/>
            <person name="Cakir C."/>
            <person name="Carrington J.C."/>
            <person name="Chawner M."/>
            <person name="Conti L."/>
            <person name="Costanzo S."/>
            <person name="Ewan R."/>
            <person name="Fahlgren N."/>
            <person name="Fischbach M.A."/>
            <person name="Fugelstad J."/>
            <person name="Gilroy E.M."/>
            <person name="Gnerre S."/>
            <person name="Green P.J."/>
            <person name="Grenville-Briggs L.J."/>
            <person name="Griffith J."/>
            <person name="Grunwald N.J."/>
            <person name="Horn K."/>
            <person name="Horner N.R."/>
            <person name="Hu C.H."/>
            <person name="Huitema E."/>
            <person name="Jeong D.H."/>
            <person name="Jones A.M."/>
            <person name="Jones J.D."/>
            <person name="Jones R.W."/>
            <person name="Karlsson E.K."/>
            <person name="Kunjeti S.G."/>
            <person name="Lamour K."/>
            <person name="Liu Z."/>
            <person name="Ma L."/>
            <person name="Maclean D."/>
            <person name="Chibucos M.C."/>
            <person name="McDonald H."/>
            <person name="McWalters J."/>
            <person name="Meijer H.J."/>
            <person name="Morgan W."/>
            <person name="Morris P.F."/>
            <person name="Munro C.A."/>
            <person name="O'Neill K."/>
            <person name="Ospina-Giraldo M."/>
            <person name="Pinzon A."/>
            <person name="Pritchard L."/>
            <person name="Ramsahoye B."/>
            <person name="Ren Q."/>
            <person name="Restrepo S."/>
            <person name="Roy S."/>
            <person name="Sadanandom A."/>
            <person name="Savidor A."/>
            <person name="Schornack S."/>
            <person name="Schwartz D.C."/>
            <person name="Schumann U.D."/>
            <person name="Schwessinger B."/>
            <person name="Seyer L."/>
            <person name="Sharpe T."/>
            <person name="Silvar C."/>
            <person name="Song J."/>
            <person name="Studholme D.J."/>
            <person name="Sykes S."/>
            <person name="Thines M."/>
            <person name="van de Vondervoort P.J."/>
            <person name="Phuntumart V."/>
            <person name="Wawra S."/>
            <person name="Weide R."/>
            <person name="Win J."/>
            <person name="Young C."/>
            <person name="Zhou S."/>
            <person name="Fry W."/>
            <person name="Meyers B.C."/>
            <person name="van West P."/>
            <person name="Ristaino J."/>
            <person name="Govers F."/>
            <person name="Birch P.R."/>
            <person name="Whisson S.C."/>
            <person name="Judelson H.S."/>
            <person name="Nusbaum C."/>
        </authorList>
    </citation>
    <scope>NUCLEOTIDE SEQUENCE [LARGE SCALE GENOMIC DNA]</scope>
    <source>
        <strain evidence="8">T30-4</strain>
    </source>
</reference>
<organism evidence="7 8">
    <name type="scientific">Phytophthora infestans (strain T30-4)</name>
    <name type="common">Potato late blight agent</name>
    <dbReference type="NCBI Taxonomy" id="403677"/>
    <lineage>
        <taxon>Eukaryota</taxon>
        <taxon>Sar</taxon>
        <taxon>Stramenopiles</taxon>
        <taxon>Oomycota</taxon>
        <taxon>Peronosporomycetes</taxon>
        <taxon>Peronosporales</taxon>
        <taxon>Peronosporaceae</taxon>
        <taxon>Phytophthora</taxon>
    </lineage>
</organism>
<dbReference type="AlphaFoldDB" id="D0NZ80"/>
<protein>
    <submittedName>
        <fullName evidence="7">Sarcosine oxidase, putative</fullName>
    </submittedName>
</protein>
<keyword evidence="4" id="KW-0274">FAD</keyword>
<dbReference type="KEGG" id="pif:PITG_18972"/>
<comment type="similarity">
    <text evidence="2">Belongs to the MSOX/MTOX family.</text>
</comment>
<dbReference type="OMA" id="WPMLWAH"/>
<dbReference type="PANTHER" id="PTHR10961:SF7">
    <property type="entry name" value="FAD DEPENDENT OXIDOREDUCTASE DOMAIN-CONTAINING PROTEIN"/>
    <property type="match status" value="1"/>
</dbReference>
<dbReference type="HOGENOM" id="CLU_007884_2_2_1"/>
<dbReference type="EMBL" id="DS028194">
    <property type="protein sequence ID" value="EEY68874.1"/>
    <property type="molecule type" value="Genomic_DNA"/>
</dbReference>
<evidence type="ECO:0000256" key="4">
    <source>
        <dbReference type="ARBA" id="ARBA00022827"/>
    </source>
</evidence>
<keyword evidence="8" id="KW-1185">Reference proteome</keyword>
<feature type="domain" description="FAD dependent oxidoreductase" evidence="6">
    <location>
        <begin position="14"/>
        <end position="288"/>
    </location>
</feature>
<dbReference type="RefSeq" id="XP_002997333.1">
    <property type="nucleotide sequence ID" value="XM_002997287.1"/>
</dbReference>
<dbReference type="Proteomes" id="UP000006643">
    <property type="component" value="Unassembled WGS sequence"/>
</dbReference>
<dbReference type="GO" id="GO:0008115">
    <property type="term" value="F:sarcosine oxidase activity"/>
    <property type="evidence" value="ECO:0007669"/>
    <property type="project" value="TreeGrafter"/>
</dbReference>
<evidence type="ECO:0000256" key="2">
    <source>
        <dbReference type="ARBA" id="ARBA00010989"/>
    </source>
</evidence>
<evidence type="ECO:0000259" key="6">
    <source>
        <dbReference type="Pfam" id="PF01266"/>
    </source>
</evidence>
<keyword evidence="5" id="KW-0560">Oxidoreductase</keyword>
<dbReference type="InterPro" id="IPR006076">
    <property type="entry name" value="FAD-dep_OxRdtase"/>
</dbReference>
<comment type="cofactor">
    <cofactor evidence="1">
        <name>FAD</name>
        <dbReference type="ChEBI" id="CHEBI:57692"/>
    </cofactor>
</comment>
<accession>D0NZ80</accession>
<dbReference type="GO" id="GO:0050660">
    <property type="term" value="F:flavin adenine dinucleotide binding"/>
    <property type="evidence" value="ECO:0007669"/>
    <property type="project" value="InterPro"/>
</dbReference>
<dbReference type="PANTHER" id="PTHR10961">
    <property type="entry name" value="PEROXISOMAL SARCOSINE OXIDASE"/>
    <property type="match status" value="1"/>
</dbReference>
<dbReference type="InParanoid" id="D0NZ80"/>
<gene>
    <name evidence="7" type="ORF">PITG_18972</name>
</gene>
<keyword evidence="3" id="KW-0285">Flavoprotein</keyword>
<evidence type="ECO:0000313" key="7">
    <source>
        <dbReference type="EMBL" id="EEY68874.1"/>
    </source>
</evidence>
<dbReference type="VEuPathDB" id="FungiDB:PITG_18972"/>
<evidence type="ECO:0000256" key="1">
    <source>
        <dbReference type="ARBA" id="ARBA00001974"/>
    </source>
</evidence>
<dbReference type="InterPro" id="IPR045170">
    <property type="entry name" value="MTOX"/>
</dbReference>
<dbReference type="Gene3D" id="3.30.9.10">
    <property type="entry name" value="D-Amino Acid Oxidase, subunit A, domain 2"/>
    <property type="match status" value="2"/>
</dbReference>
<proteinExistence type="inferred from homology"/>
<dbReference type="GeneID" id="9477143"/>
<dbReference type="eggNOG" id="KOG2820">
    <property type="taxonomic scope" value="Eukaryota"/>
</dbReference>
<evidence type="ECO:0000256" key="5">
    <source>
        <dbReference type="ARBA" id="ARBA00023002"/>
    </source>
</evidence>
<dbReference type="SUPFAM" id="SSF54373">
    <property type="entry name" value="FAD-linked reductases, C-terminal domain"/>
    <property type="match status" value="1"/>
</dbReference>
<dbReference type="STRING" id="403677.D0NZ80"/>
<dbReference type="SUPFAM" id="SSF51905">
    <property type="entry name" value="FAD/NAD(P)-binding domain"/>
    <property type="match status" value="1"/>
</dbReference>